<proteinExistence type="predicted"/>
<dbReference type="InterPro" id="IPR036380">
    <property type="entry name" value="Isochorismatase-like_sf"/>
</dbReference>
<dbReference type="EMBL" id="JBHTLQ010000060">
    <property type="protein sequence ID" value="MFD1192492.1"/>
    <property type="molecule type" value="Genomic_DNA"/>
</dbReference>
<evidence type="ECO:0000256" key="1">
    <source>
        <dbReference type="ARBA" id="ARBA00022801"/>
    </source>
</evidence>
<name>A0ABW3T923_9CAUL</name>
<keyword evidence="1" id="KW-0378">Hydrolase</keyword>
<dbReference type="RefSeq" id="WP_377354569.1">
    <property type="nucleotide sequence ID" value="NZ_JBHTLQ010000060.1"/>
</dbReference>
<reference evidence="4" key="1">
    <citation type="journal article" date="2019" name="Int. J. Syst. Evol. Microbiol.">
        <title>The Global Catalogue of Microorganisms (GCM) 10K type strain sequencing project: providing services to taxonomists for standard genome sequencing and annotation.</title>
        <authorList>
            <consortium name="The Broad Institute Genomics Platform"/>
            <consortium name="The Broad Institute Genome Sequencing Center for Infectious Disease"/>
            <person name="Wu L."/>
            <person name="Ma J."/>
        </authorList>
    </citation>
    <scope>NUCLEOTIDE SEQUENCE [LARGE SCALE GENOMIC DNA]</scope>
    <source>
        <strain evidence="4">CCUG 55074</strain>
    </source>
</reference>
<evidence type="ECO:0000313" key="4">
    <source>
        <dbReference type="Proteomes" id="UP001597216"/>
    </source>
</evidence>
<comment type="caution">
    <text evidence="3">The sequence shown here is derived from an EMBL/GenBank/DDBJ whole genome shotgun (WGS) entry which is preliminary data.</text>
</comment>
<feature type="domain" description="Isochorismatase-like" evidence="2">
    <location>
        <begin position="33"/>
        <end position="209"/>
    </location>
</feature>
<keyword evidence="4" id="KW-1185">Reference proteome</keyword>
<protein>
    <submittedName>
        <fullName evidence="3">Isochorismatase family protein</fullName>
    </submittedName>
</protein>
<dbReference type="SUPFAM" id="SSF52499">
    <property type="entry name" value="Isochorismatase-like hydrolases"/>
    <property type="match status" value="1"/>
</dbReference>
<evidence type="ECO:0000313" key="3">
    <source>
        <dbReference type="EMBL" id="MFD1192492.1"/>
    </source>
</evidence>
<sequence length="226" mass="24206">MAHDWKIPQREYARQEARRGRRHAFETLDPASTALVVVDMVPFFVEASDHCRDAVAPINRLAEGLRGAGGVVAWVLPSSEEPFPDLKVEFFGPDIAQAYAASGGAGPLQGRVSSHLATQAGDVFVEKTAASAFFPGRCDLPEMLRTRGVSTVVIAGTVTNVCCESSARDASTLGFRVIMAADAMSAPTDEMHNATLTTIYRTFGDVRGSDEILGLIEAARDPGRQP</sequence>
<dbReference type="CDD" id="cd00431">
    <property type="entry name" value="cysteine_hydrolases"/>
    <property type="match status" value="1"/>
</dbReference>
<dbReference type="Proteomes" id="UP001597216">
    <property type="component" value="Unassembled WGS sequence"/>
</dbReference>
<dbReference type="Pfam" id="PF00857">
    <property type="entry name" value="Isochorismatase"/>
    <property type="match status" value="1"/>
</dbReference>
<accession>A0ABW3T923</accession>
<dbReference type="InterPro" id="IPR050272">
    <property type="entry name" value="Isochorismatase-like_hydrls"/>
</dbReference>
<organism evidence="3 4">
    <name type="scientific">Phenylobacterium conjunctum</name>
    <dbReference type="NCBI Taxonomy" id="1298959"/>
    <lineage>
        <taxon>Bacteria</taxon>
        <taxon>Pseudomonadati</taxon>
        <taxon>Pseudomonadota</taxon>
        <taxon>Alphaproteobacteria</taxon>
        <taxon>Caulobacterales</taxon>
        <taxon>Caulobacteraceae</taxon>
        <taxon>Phenylobacterium</taxon>
    </lineage>
</organism>
<gene>
    <name evidence="3" type="ORF">ACFQ27_18020</name>
</gene>
<dbReference type="InterPro" id="IPR000868">
    <property type="entry name" value="Isochorismatase-like_dom"/>
</dbReference>
<evidence type="ECO:0000259" key="2">
    <source>
        <dbReference type="Pfam" id="PF00857"/>
    </source>
</evidence>
<dbReference type="PANTHER" id="PTHR43540">
    <property type="entry name" value="PEROXYUREIDOACRYLATE/UREIDOACRYLATE AMIDOHYDROLASE-RELATED"/>
    <property type="match status" value="1"/>
</dbReference>
<dbReference type="PANTHER" id="PTHR43540:SF6">
    <property type="entry name" value="ISOCHORISMATASE-LIKE DOMAIN-CONTAINING PROTEIN"/>
    <property type="match status" value="1"/>
</dbReference>
<dbReference type="Gene3D" id="3.40.50.850">
    <property type="entry name" value="Isochorismatase-like"/>
    <property type="match status" value="1"/>
</dbReference>